<dbReference type="Pfam" id="PF00551">
    <property type="entry name" value="Formyl_trans_N"/>
    <property type="match status" value="1"/>
</dbReference>
<keyword evidence="7" id="KW-1185">Reference proteome</keyword>
<comment type="caution">
    <text evidence="6">The sequence shown here is derived from an EMBL/GenBank/DDBJ whole genome shotgun (WGS) entry which is preliminary data.</text>
</comment>
<evidence type="ECO:0000256" key="4">
    <source>
        <dbReference type="ARBA" id="ARBA00022755"/>
    </source>
</evidence>
<dbReference type="PANTHER" id="PTHR43369">
    <property type="entry name" value="PHOSPHORIBOSYLGLYCINAMIDE FORMYLTRANSFERASE"/>
    <property type="match status" value="1"/>
</dbReference>
<evidence type="ECO:0000256" key="2">
    <source>
        <dbReference type="ARBA" id="ARBA00012254"/>
    </source>
</evidence>
<keyword evidence="4" id="KW-0658">Purine biosynthesis</keyword>
<dbReference type="EC" id="2.1.2.2" evidence="2"/>
<dbReference type="GO" id="GO:0005737">
    <property type="term" value="C:cytoplasm"/>
    <property type="evidence" value="ECO:0007669"/>
    <property type="project" value="TreeGrafter"/>
</dbReference>
<dbReference type="InterPro" id="IPR002376">
    <property type="entry name" value="Formyl_transf_N"/>
</dbReference>
<dbReference type="RefSeq" id="WP_183075517.1">
    <property type="nucleotide sequence ID" value="NZ_RBLG01000004.1"/>
</dbReference>
<reference evidence="6 7" key="1">
    <citation type="submission" date="2018-10" db="EMBL/GenBank/DDBJ databases">
        <title>Genomic Encyclopedia of Archaeal and Bacterial Type Strains, Phase II (KMG-II): from individual species to whole genera.</title>
        <authorList>
            <person name="Goeker M."/>
        </authorList>
    </citation>
    <scope>NUCLEOTIDE SEQUENCE [LARGE SCALE GENOMIC DNA]</scope>
    <source>
        <strain evidence="6 7">DSM 19839</strain>
    </source>
</reference>
<sequence length="263" mass="29997">MKVVLLTSNSFRHKYIANCLSKELDLNLIITEEKANSITDTSKYDLVDKEFIEDHFKKRTASEMDFFGTYNFPENIAIKELPFKGINSPNTENLLKDANPDYIVLFGTSIISESLLKEFPNRFINLHLGLSPYYKGSATNLFPYHYNEPECIGATFHIATPKVDAGGILNQMRPKIVVEDNLHSIGNKVIREAGLMLPEILKKLEKQEIKPVLQKGNGRICRIKDLTSMVLGDIYNKFDEGIIADYLDQKNKRDIKKPIIQNI</sequence>
<feature type="domain" description="Formyl transferase N-terminal" evidence="5">
    <location>
        <begin position="88"/>
        <end position="199"/>
    </location>
</feature>
<dbReference type="SUPFAM" id="SSF53328">
    <property type="entry name" value="Formyltransferase"/>
    <property type="match status" value="1"/>
</dbReference>
<protein>
    <recommendedName>
        <fullName evidence="2">phosphoribosylglycinamide formyltransferase 1</fullName>
        <ecNumber evidence="2">2.1.2.2</ecNumber>
    </recommendedName>
</protein>
<organism evidence="6 7">
    <name type="scientific">Gillisia mitskevichiae</name>
    <dbReference type="NCBI Taxonomy" id="270921"/>
    <lineage>
        <taxon>Bacteria</taxon>
        <taxon>Pseudomonadati</taxon>
        <taxon>Bacteroidota</taxon>
        <taxon>Flavobacteriia</taxon>
        <taxon>Flavobacteriales</taxon>
        <taxon>Flavobacteriaceae</taxon>
        <taxon>Gillisia</taxon>
    </lineage>
</organism>
<comment type="pathway">
    <text evidence="1">Purine metabolism; IMP biosynthesis via de novo pathway; N(2)-formyl-N(1)-(5-phospho-D-ribosyl)glycinamide from N(1)-(5-phospho-D-ribosyl)glycinamide (10-formyl THF route): step 1/1.</text>
</comment>
<dbReference type="GO" id="GO:0004644">
    <property type="term" value="F:phosphoribosylglycinamide formyltransferase activity"/>
    <property type="evidence" value="ECO:0007669"/>
    <property type="project" value="UniProtKB-EC"/>
</dbReference>
<dbReference type="PANTHER" id="PTHR43369:SF2">
    <property type="entry name" value="PHOSPHORIBOSYLGLYCINAMIDE FORMYLTRANSFERASE"/>
    <property type="match status" value="1"/>
</dbReference>
<dbReference type="AlphaFoldDB" id="A0A495P8R4"/>
<gene>
    <name evidence="6" type="ORF">BC962_2825</name>
</gene>
<dbReference type="EMBL" id="RBLG01000004">
    <property type="protein sequence ID" value="RKS45149.1"/>
    <property type="molecule type" value="Genomic_DNA"/>
</dbReference>
<evidence type="ECO:0000259" key="5">
    <source>
        <dbReference type="Pfam" id="PF00551"/>
    </source>
</evidence>
<evidence type="ECO:0000256" key="3">
    <source>
        <dbReference type="ARBA" id="ARBA00022679"/>
    </source>
</evidence>
<accession>A0A495P8R4</accession>
<dbReference type="Proteomes" id="UP000276282">
    <property type="component" value="Unassembled WGS sequence"/>
</dbReference>
<evidence type="ECO:0000313" key="6">
    <source>
        <dbReference type="EMBL" id="RKS45149.1"/>
    </source>
</evidence>
<name>A0A495P8R4_9FLAO</name>
<evidence type="ECO:0000313" key="7">
    <source>
        <dbReference type="Proteomes" id="UP000276282"/>
    </source>
</evidence>
<keyword evidence="3 6" id="KW-0808">Transferase</keyword>
<dbReference type="GO" id="GO:0006189">
    <property type="term" value="P:'de novo' IMP biosynthetic process"/>
    <property type="evidence" value="ECO:0007669"/>
    <property type="project" value="TreeGrafter"/>
</dbReference>
<proteinExistence type="predicted"/>
<dbReference type="Gene3D" id="3.40.50.170">
    <property type="entry name" value="Formyl transferase, N-terminal domain"/>
    <property type="match status" value="1"/>
</dbReference>
<dbReference type="InterPro" id="IPR036477">
    <property type="entry name" value="Formyl_transf_N_sf"/>
</dbReference>
<evidence type="ECO:0000256" key="1">
    <source>
        <dbReference type="ARBA" id="ARBA00005054"/>
    </source>
</evidence>